<feature type="transmembrane region" description="Helical" evidence="2">
    <location>
        <begin position="137"/>
        <end position="156"/>
    </location>
</feature>
<dbReference type="Proteomes" id="UP000014803">
    <property type="component" value="Chromosome"/>
</dbReference>
<feature type="transmembrane region" description="Helical" evidence="2">
    <location>
        <begin position="348"/>
        <end position="366"/>
    </location>
</feature>
<dbReference type="PATRIC" id="fig|1254432.3.peg.8850"/>
<accession>S4Y3E0</accession>
<dbReference type="eggNOG" id="COG1807">
    <property type="taxonomic scope" value="Bacteria"/>
</dbReference>
<dbReference type="STRING" id="1254432.SCE1572_39075"/>
<feature type="transmembrane region" description="Helical" evidence="2">
    <location>
        <begin position="289"/>
        <end position="309"/>
    </location>
</feature>
<reference evidence="4 5" key="1">
    <citation type="journal article" date="2013" name="Sci. Rep.">
        <title>Extraordinary expansion of a Sorangium cellulosum genome from an alkaline milieu.</title>
        <authorList>
            <person name="Han K."/>
            <person name="Li Z.F."/>
            <person name="Peng R."/>
            <person name="Zhu L.P."/>
            <person name="Zhou T."/>
            <person name="Wang L.G."/>
            <person name="Li S.G."/>
            <person name="Zhang X.B."/>
            <person name="Hu W."/>
            <person name="Wu Z.H."/>
            <person name="Qin N."/>
            <person name="Li Y.Z."/>
        </authorList>
    </citation>
    <scope>NUCLEOTIDE SEQUENCE [LARGE SCALE GENOMIC DNA]</scope>
    <source>
        <strain evidence="4 5">So0157-2</strain>
    </source>
</reference>
<dbReference type="EMBL" id="CP003969">
    <property type="protein sequence ID" value="AGP39977.1"/>
    <property type="molecule type" value="Genomic_DNA"/>
</dbReference>
<protein>
    <recommendedName>
        <fullName evidence="3">Glycosyltransferase RgtA/B/C/D-like domain-containing protein</fullName>
    </recommendedName>
</protein>
<dbReference type="RefSeq" id="WP_020739692.1">
    <property type="nucleotide sequence ID" value="NC_021658.1"/>
</dbReference>
<keyword evidence="2" id="KW-0472">Membrane</keyword>
<evidence type="ECO:0000259" key="3">
    <source>
        <dbReference type="Pfam" id="PF13231"/>
    </source>
</evidence>
<feature type="transmembrane region" description="Helical" evidence="2">
    <location>
        <begin position="378"/>
        <end position="397"/>
    </location>
</feature>
<evidence type="ECO:0000313" key="4">
    <source>
        <dbReference type="EMBL" id="AGP39977.1"/>
    </source>
</evidence>
<feature type="transmembrane region" description="Helical" evidence="2">
    <location>
        <begin position="403"/>
        <end position="420"/>
    </location>
</feature>
<evidence type="ECO:0000256" key="1">
    <source>
        <dbReference type="SAM" id="MobiDB-lite"/>
    </source>
</evidence>
<organism evidence="4 5">
    <name type="scientific">Sorangium cellulosum So0157-2</name>
    <dbReference type="NCBI Taxonomy" id="1254432"/>
    <lineage>
        <taxon>Bacteria</taxon>
        <taxon>Pseudomonadati</taxon>
        <taxon>Myxococcota</taxon>
        <taxon>Polyangia</taxon>
        <taxon>Polyangiales</taxon>
        <taxon>Polyangiaceae</taxon>
        <taxon>Sorangium</taxon>
    </lineage>
</organism>
<feature type="transmembrane region" description="Helical" evidence="2">
    <location>
        <begin position="107"/>
        <end position="125"/>
    </location>
</feature>
<feature type="region of interest" description="Disordered" evidence="1">
    <location>
        <begin position="250"/>
        <end position="271"/>
    </location>
</feature>
<proteinExistence type="predicted"/>
<keyword evidence="2" id="KW-1133">Transmembrane helix</keyword>
<evidence type="ECO:0000313" key="5">
    <source>
        <dbReference type="Proteomes" id="UP000014803"/>
    </source>
</evidence>
<dbReference type="InterPro" id="IPR038731">
    <property type="entry name" value="RgtA/B/C-like"/>
</dbReference>
<dbReference type="KEGG" id="scu:SCE1572_39075"/>
<keyword evidence="2" id="KW-0812">Transmembrane</keyword>
<feature type="transmembrane region" description="Helical" evidence="2">
    <location>
        <begin position="38"/>
        <end position="59"/>
    </location>
</feature>
<name>S4Y3E0_SORCE</name>
<evidence type="ECO:0000256" key="2">
    <source>
        <dbReference type="SAM" id="Phobius"/>
    </source>
</evidence>
<gene>
    <name evidence="4" type="ORF">SCE1572_39075</name>
</gene>
<dbReference type="AlphaFoldDB" id="S4Y3E0"/>
<sequence>MRDAAPDVTAVPRPRAASTEIARERPDAGPARVAGARAICAVSLGAIAFLLLQILTYGYGRDQGIYAMVARAVLDGGMPYRDAFDFKPPGIFLIYALARALFGPAQWGVRALEVAGLAGMCLAMTSLAGRAFGDRRIGIVAAALAVLVHAQLDFWHTAQPESFGGMLTVAALLVAARGAGQGRATGAPRPAPRAAALVASGALFGAAGLLKPPLAGGGVVLAVALAAPALAELARRGAARAGRAATSAAAVRPAIEGEPSRPLPGAPPDAPARSLPGAPALVWAALRPALLIALGGVLPVLACVAWFAAKGALGDLWEVLFVFTPHYTALGWRDAGVLEMAWHGISEWLVRYSGPIALGLVCLLALHPERHERAGVALFAGVIAMHLVGVVMQAKFFPYHYGATWPLTAMLAALGLWKAWQRCVQRGARAAAALVAALVAAAFARSATKDVADAYLDRCAERLALLAAGARDQGRLDRLASVADVNAAANRAVAAWLRERVAPGRPVLVWGFEPVIYDLADRPPATRYLYNVPQRAAWARQEARDALMRDLAASPPAAIVVERHDVFPSVTGDALDSRDTLDGFPALAGLIDDRYELAVLIEDFEIYLER</sequence>
<dbReference type="Pfam" id="PF13231">
    <property type="entry name" value="PMT_2"/>
    <property type="match status" value="1"/>
</dbReference>
<feature type="transmembrane region" description="Helical" evidence="2">
    <location>
        <begin position="427"/>
        <end position="444"/>
    </location>
</feature>
<feature type="compositionally biased region" description="Pro residues" evidence="1">
    <location>
        <begin position="261"/>
        <end position="270"/>
    </location>
</feature>
<dbReference type="OrthoDB" id="7800865at2"/>
<feature type="domain" description="Glycosyltransferase RgtA/B/C/D-like" evidence="3">
    <location>
        <begin position="87"/>
        <end position="227"/>
    </location>
</feature>
<dbReference type="HOGENOM" id="CLU_447520_0_0_7"/>
<feature type="transmembrane region" description="Helical" evidence="2">
    <location>
        <begin position="216"/>
        <end position="234"/>
    </location>
</feature>